<dbReference type="SUPFAM" id="SSF54236">
    <property type="entry name" value="Ubiquitin-like"/>
    <property type="match status" value="1"/>
</dbReference>
<dbReference type="AlphaFoldDB" id="A0A914WPL3"/>
<dbReference type="Pfam" id="PF00789">
    <property type="entry name" value="UBX"/>
    <property type="match status" value="1"/>
</dbReference>
<dbReference type="CDD" id="cd01767">
    <property type="entry name" value="UBX"/>
    <property type="match status" value="1"/>
</dbReference>
<proteinExistence type="predicted"/>
<dbReference type="WBParaSite" id="PSAMB.scaffold4467size14496.g24429.t1">
    <property type="protein sequence ID" value="PSAMB.scaffold4467size14496.g24429.t1"/>
    <property type="gene ID" value="PSAMB.scaffold4467size14496.g24429"/>
</dbReference>
<protein>
    <recommendedName>
        <fullName evidence="1">UBX domain-containing protein 4</fullName>
    </recommendedName>
</protein>
<dbReference type="Proteomes" id="UP000887566">
    <property type="component" value="Unplaced"/>
</dbReference>
<dbReference type="InterPro" id="IPR001012">
    <property type="entry name" value="UBX_dom"/>
</dbReference>
<evidence type="ECO:0000313" key="4">
    <source>
        <dbReference type="Proteomes" id="UP000887566"/>
    </source>
</evidence>
<feature type="domain" description="UBX" evidence="3">
    <location>
        <begin position="111"/>
        <end position="188"/>
    </location>
</feature>
<name>A0A914WPL3_9BILA</name>
<feature type="compositionally biased region" description="Polar residues" evidence="2">
    <location>
        <begin position="82"/>
        <end position="101"/>
    </location>
</feature>
<sequence>MWFNGPITEAIGKAKSSKVILVVFVRHATPNDLSDRMESFWTDEEIASQCQNAGVVALKLSESSDAEQEARRKRNAAATQGDDASSTPITPSESARPSTPPLQQQFVNQAARSEEARIQCRFVDGTRLVHTFLPDDLLQDVITLINQDGRESGDFHLVQMYPRREFSAQELNQSLRDLGLAPSAVLVVMPESGRLAPSGGRSGSSDTASGGGVMGVLTALFVAITSPLFNIYHLLLTFLGFGNPNTPAVRAATQSNNANRSPRPPAGNVHRFRPDDDAERKDDDDDDDMGTYNGNSTQQL</sequence>
<feature type="compositionally biased region" description="Basic and acidic residues" evidence="2">
    <location>
        <begin position="272"/>
        <end position="281"/>
    </location>
</feature>
<feature type="region of interest" description="Disordered" evidence="2">
    <location>
        <begin position="250"/>
        <end position="300"/>
    </location>
</feature>
<dbReference type="PANTHER" id="PTHR46424">
    <property type="entry name" value="UBX DOMAIN-CONTAINING PROTEIN 4"/>
    <property type="match status" value="1"/>
</dbReference>
<dbReference type="PANTHER" id="PTHR46424:SF1">
    <property type="entry name" value="UBX DOMAIN-CONTAINING PROTEIN 4"/>
    <property type="match status" value="1"/>
</dbReference>
<organism evidence="4 5">
    <name type="scientific">Plectus sambesii</name>
    <dbReference type="NCBI Taxonomy" id="2011161"/>
    <lineage>
        <taxon>Eukaryota</taxon>
        <taxon>Metazoa</taxon>
        <taxon>Ecdysozoa</taxon>
        <taxon>Nematoda</taxon>
        <taxon>Chromadorea</taxon>
        <taxon>Plectida</taxon>
        <taxon>Plectina</taxon>
        <taxon>Plectoidea</taxon>
        <taxon>Plectidae</taxon>
        <taxon>Plectus</taxon>
    </lineage>
</organism>
<dbReference type="GO" id="GO:0036503">
    <property type="term" value="P:ERAD pathway"/>
    <property type="evidence" value="ECO:0007669"/>
    <property type="project" value="TreeGrafter"/>
</dbReference>
<evidence type="ECO:0000259" key="3">
    <source>
        <dbReference type="PROSITE" id="PS50033"/>
    </source>
</evidence>
<dbReference type="GO" id="GO:0005783">
    <property type="term" value="C:endoplasmic reticulum"/>
    <property type="evidence" value="ECO:0007669"/>
    <property type="project" value="TreeGrafter"/>
</dbReference>
<keyword evidence="4" id="KW-1185">Reference proteome</keyword>
<dbReference type="InterPro" id="IPR029071">
    <property type="entry name" value="Ubiquitin-like_domsf"/>
</dbReference>
<evidence type="ECO:0000256" key="1">
    <source>
        <dbReference type="ARBA" id="ARBA00040925"/>
    </source>
</evidence>
<dbReference type="SMART" id="SM00166">
    <property type="entry name" value="UBX"/>
    <property type="match status" value="1"/>
</dbReference>
<dbReference type="PROSITE" id="PS50033">
    <property type="entry name" value="UBX"/>
    <property type="match status" value="1"/>
</dbReference>
<feature type="region of interest" description="Disordered" evidence="2">
    <location>
        <begin position="66"/>
        <end position="101"/>
    </location>
</feature>
<evidence type="ECO:0000313" key="5">
    <source>
        <dbReference type="WBParaSite" id="PSAMB.scaffold4467size14496.g24429.t1"/>
    </source>
</evidence>
<accession>A0A914WPL3</accession>
<reference evidence="5" key="1">
    <citation type="submission" date="2022-11" db="UniProtKB">
        <authorList>
            <consortium name="WormBaseParasite"/>
        </authorList>
    </citation>
    <scope>IDENTIFICATION</scope>
</reference>
<dbReference type="Gene3D" id="3.10.20.90">
    <property type="entry name" value="Phosphatidylinositol 3-kinase Catalytic Subunit, Chain A, domain 1"/>
    <property type="match status" value="1"/>
</dbReference>
<evidence type="ECO:0000256" key="2">
    <source>
        <dbReference type="SAM" id="MobiDB-lite"/>
    </source>
</evidence>